<dbReference type="GO" id="GO:0030154">
    <property type="term" value="P:cell differentiation"/>
    <property type="evidence" value="ECO:0007669"/>
    <property type="project" value="UniProtKB-KW"/>
</dbReference>
<keyword evidence="9" id="KW-0007">Acetylation</keyword>
<dbReference type="AlphaFoldDB" id="S7NDK9"/>
<evidence type="ECO:0000256" key="4">
    <source>
        <dbReference type="ARBA" id="ARBA00022490"/>
    </source>
</evidence>
<protein>
    <recommendedName>
        <fullName evidence="13">Protein unc-45 homolog A</fullName>
    </recommendedName>
</protein>
<feature type="non-terminal residue" evidence="16">
    <location>
        <position position="1"/>
    </location>
</feature>
<dbReference type="EMBL" id="KE164124">
    <property type="protein sequence ID" value="EPQ15306.1"/>
    <property type="molecule type" value="Genomic_DNA"/>
</dbReference>
<keyword evidence="8 14" id="KW-0802">TPR repeat</keyword>
<dbReference type="Gene3D" id="1.25.10.10">
    <property type="entry name" value="Leucine-rich Repeat Variant"/>
    <property type="match status" value="4"/>
</dbReference>
<reference evidence="16 17" key="1">
    <citation type="journal article" date="2013" name="Nat. Commun.">
        <title>Genome analysis reveals insights into physiology and longevity of the Brandt's bat Myotis brandtii.</title>
        <authorList>
            <person name="Seim I."/>
            <person name="Fang X."/>
            <person name="Xiong Z."/>
            <person name="Lobanov A.V."/>
            <person name="Huang Z."/>
            <person name="Ma S."/>
            <person name="Feng Y."/>
            <person name="Turanov A.A."/>
            <person name="Zhu Y."/>
            <person name="Lenz T.L."/>
            <person name="Gerashchenko M.V."/>
            <person name="Fan D."/>
            <person name="Hee Yim S."/>
            <person name="Yao X."/>
            <person name="Jordan D."/>
            <person name="Xiong Y."/>
            <person name="Ma Y."/>
            <person name="Lyapunov A.N."/>
            <person name="Chen G."/>
            <person name="Kulakova O.I."/>
            <person name="Sun Y."/>
            <person name="Lee S.G."/>
            <person name="Bronson R.T."/>
            <person name="Moskalev A.A."/>
            <person name="Sunyaev S.R."/>
            <person name="Zhang G."/>
            <person name="Krogh A."/>
            <person name="Wang J."/>
            <person name="Gladyshev V.N."/>
        </authorList>
    </citation>
    <scope>NUCLEOTIDE SEQUENCE [LARGE SCALE GENOMIC DNA]</scope>
</reference>
<dbReference type="InterPro" id="IPR011990">
    <property type="entry name" value="TPR-like_helical_dom_sf"/>
</dbReference>
<evidence type="ECO:0000256" key="11">
    <source>
        <dbReference type="ARBA" id="ARBA00023242"/>
    </source>
</evidence>
<accession>S7NDK9</accession>
<evidence type="ECO:0000259" key="15">
    <source>
        <dbReference type="Pfam" id="PF11701"/>
    </source>
</evidence>
<evidence type="ECO:0000256" key="7">
    <source>
        <dbReference type="ARBA" id="ARBA00022782"/>
    </source>
</evidence>
<evidence type="ECO:0000256" key="6">
    <source>
        <dbReference type="ARBA" id="ARBA00022737"/>
    </source>
</evidence>
<keyword evidence="4" id="KW-0963">Cytoplasm</keyword>
<comment type="subunit">
    <text evidence="12">Interacts with PGR isoforms A and B as well as with NR3C1 in the absence of ligand, and with HSP90AB1. Binding to HSP90AB1 involves 2 UNC45A monomers per HSP90AB1 dimer.</text>
</comment>
<dbReference type="InterPro" id="IPR011989">
    <property type="entry name" value="ARM-like"/>
</dbReference>
<name>S7NDK9_MYOBR</name>
<evidence type="ECO:0000256" key="13">
    <source>
        <dbReference type="ARBA" id="ARBA00070366"/>
    </source>
</evidence>
<keyword evidence="6" id="KW-0677">Repeat</keyword>
<evidence type="ECO:0000256" key="14">
    <source>
        <dbReference type="PROSITE-ProRule" id="PRU00339"/>
    </source>
</evidence>
<dbReference type="GO" id="GO:0007517">
    <property type="term" value="P:muscle organ development"/>
    <property type="evidence" value="ECO:0007669"/>
    <property type="project" value="UniProtKB-KW"/>
</dbReference>
<keyword evidence="7" id="KW-0221">Differentiation</keyword>
<dbReference type="SUPFAM" id="SSF48452">
    <property type="entry name" value="TPR-like"/>
    <property type="match status" value="1"/>
</dbReference>
<dbReference type="SMART" id="SM00028">
    <property type="entry name" value="TPR"/>
    <property type="match status" value="3"/>
</dbReference>
<evidence type="ECO:0000256" key="2">
    <source>
        <dbReference type="ARBA" id="ARBA00004556"/>
    </source>
</evidence>
<dbReference type="PROSITE" id="PS50005">
    <property type="entry name" value="TPR"/>
    <property type="match status" value="1"/>
</dbReference>
<evidence type="ECO:0000313" key="17">
    <source>
        <dbReference type="Proteomes" id="UP000052978"/>
    </source>
</evidence>
<keyword evidence="10" id="KW-0143">Chaperone</keyword>
<dbReference type="Gene3D" id="1.25.40.10">
    <property type="entry name" value="Tetratricopeptide repeat domain"/>
    <property type="match status" value="1"/>
</dbReference>
<dbReference type="GO" id="GO:0051879">
    <property type="term" value="F:Hsp90 protein binding"/>
    <property type="evidence" value="ECO:0007669"/>
    <property type="project" value="TreeGrafter"/>
</dbReference>
<proteinExistence type="predicted"/>
<dbReference type="InterPro" id="IPR016024">
    <property type="entry name" value="ARM-type_fold"/>
</dbReference>
<evidence type="ECO:0000256" key="5">
    <source>
        <dbReference type="ARBA" id="ARBA00022541"/>
    </source>
</evidence>
<dbReference type="eggNOG" id="KOG4151">
    <property type="taxonomic scope" value="Eukaryota"/>
</dbReference>
<feature type="domain" description="UNC-45/Cro1/She4 central" evidence="15">
    <location>
        <begin position="325"/>
        <end position="501"/>
    </location>
</feature>
<dbReference type="FunFam" id="1.25.10.10:FF:000043">
    <property type="entry name" value="Unc-45 myosin chaperone B"/>
    <property type="match status" value="1"/>
</dbReference>
<dbReference type="Pfam" id="PF13181">
    <property type="entry name" value="TPR_8"/>
    <property type="match status" value="1"/>
</dbReference>
<gene>
    <name evidence="16" type="ORF">D623_10013233</name>
</gene>
<dbReference type="PANTHER" id="PTHR45994:SF3">
    <property type="entry name" value="PROTEIN UNC-45 HOMOLOG A"/>
    <property type="match status" value="1"/>
</dbReference>
<comment type="subcellular location">
    <subcellularLocation>
        <location evidence="2">Cytoplasm</location>
        <location evidence="2">Perinuclear region</location>
    </subcellularLocation>
    <subcellularLocation>
        <location evidence="1">Nucleus</location>
    </subcellularLocation>
</comment>
<organism evidence="16 17">
    <name type="scientific">Myotis brandtii</name>
    <name type="common">Brandt's bat</name>
    <dbReference type="NCBI Taxonomy" id="109478"/>
    <lineage>
        <taxon>Eukaryota</taxon>
        <taxon>Metazoa</taxon>
        <taxon>Chordata</taxon>
        <taxon>Craniata</taxon>
        <taxon>Vertebrata</taxon>
        <taxon>Euteleostomi</taxon>
        <taxon>Mammalia</taxon>
        <taxon>Eutheria</taxon>
        <taxon>Laurasiatheria</taxon>
        <taxon>Chiroptera</taxon>
        <taxon>Yangochiroptera</taxon>
        <taxon>Vespertilionidae</taxon>
        <taxon>Myotis</taxon>
    </lineage>
</organism>
<evidence type="ECO:0000256" key="8">
    <source>
        <dbReference type="ARBA" id="ARBA00022803"/>
    </source>
</evidence>
<evidence type="ECO:0000256" key="10">
    <source>
        <dbReference type="ARBA" id="ARBA00023186"/>
    </source>
</evidence>
<evidence type="ECO:0000256" key="3">
    <source>
        <dbReference type="ARBA" id="ARBA00022473"/>
    </source>
</evidence>
<sequence>ASSVEQLRKDGNELFKCGDYEGALAAYTQALDLGATPQDQAILHRNRAACHLKLEDYSKAETEASKAIDKDGGDVKALYRRSQALEKLGRLDQAVLDLQRCVSLEPKNRVFQEALRSIGGQIQEKVRYMSSTDAKVEQMFQILLDPQEKGTEKKQKASQNLVVLAREEAGAEKIFRNNGVQLLQRLLDTGEADLMLAALRTLVGICSEHQSRTVATLSVLGTRRVVSVLGVENQAVSLAACHLLQVMFDALKEGVRKGFRGKEGAIMVDPTRELKVLISNLLELLTEAGVSGQGRDNALSLLIKVVPRKSLKDPDNSLTLWVIDQGLKKILAVGGSVPEPPGELEVTANSRMSASILLSKLFDDLKCDAERENFHRLCENYIRRARRRLRCRAQPGSWFEDHGLAGKLRAIQTVSCLLQGPCDAGNRALELSGVMESVIALCASEREEEQLVAVEALIHAAGKAKRASFITANGVSLLKDLYKRSEKDSIRIRALVGLCKLGSAGGTDFSMKQFAEGSTLKLAKQCRKRPSWSCPSEERSVLFAVASALVNCTNSYDYEEPDPKMVELAKYAKQHVPEQHPKEQLVAVEALIHAAGKAKRASFITANGVSLLKDLYKRSEKDSIRIRALVGLCKLGSAGGTDFSMKQLFEGSTLKLAKQCRKWLCNDQIDAGTRRWAVEGLAYLTFDADVKEEFVEDEAALKALFQLSQSEERSVLFAVASALVNCTNSYDYEEPDPKMVELAKYAKQHVPEQHPKDKPSFVRARVKKLLAAGVVSAMTCMVKTESPVLTNSCRELLSRVFLALVEEAEDRLWPLGWDVCPPGPPTTTPSPRRVFLALVEEAEDRGTVVAQGGGKALLPLALEGTDVGQTKAAQALAKLTITSNPEMTFPGERVYEVVRPLVSLLHLNCSGLQNFEALMALTNLAGISERLRQKILKEKAVPMIEGYMFEDHELIRRAATECMCNLAMSKEVQDLFEAEGNDRLKLLVLYSGEDDELLRRAAAGGLAMLTSMRPSLCSRIPQVTTHWLEILQALLLSPNQELQHRGAVVVLNMVEASRETAGTLMESEVLEILSVLAKGAEGPVSRAAAACLGKAVEYGLIKPNQDGE</sequence>
<dbReference type="GO" id="GO:0048471">
    <property type="term" value="C:perinuclear region of cytoplasm"/>
    <property type="evidence" value="ECO:0007669"/>
    <property type="project" value="UniProtKB-SubCell"/>
</dbReference>
<dbReference type="InterPro" id="IPR024660">
    <property type="entry name" value="UCS_central_dom"/>
</dbReference>
<dbReference type="eggNOG" id="KOG0376">
    <property type="taxonomic scope" value="Eukaryota"/>
</dbReference>
<dbReference type="FunFam" id="1.25.40.10:FF:000025">
    <property type="entry name" value="Unc-45 myosin chaperone B"/>
    <property type="match status" value="1"/>
</dbReference>
<keyword evidence="11" id="KW-0539">Nucleus</keyword>
<evidence type="ECO:0000256" key="1">
    <source>
        <dbReference type="ARBA" id="ARBA00004123"/>
    </source>
</evidence>
<evidence type="ECO:0000256" key="12">
    <source>
        <dbReference type="ARBA" id="ARBA00062650"/>
    </source>
</evidence>
<keyword evidence="17" id="KW-1185">Reference proteome</keyword>
<dbReference type="GO" id="GO:0005634">
    <property type="term" value="C:nucleus"/>
    <property type="evidence" value="ECO:0007669"/>
    <property type="project" value="UniProtKB-SubCell"/>
</dbReference>
<evidence type="ECO:0000313" key="16">
    <source>
        <dbReference type="EMBL" id="EPQ15306.1"/>
    </source>
</evidence>
<dbReference type="Pfam" id="PF13432">
    <property type="entry name" value="TPR_16"/>
    <property type="match status" value="1"/>
</dbReference>
<keyword evidence="3" id="KW-0217">Developmental protein</keyword>
<dbReference type="InterPro" id="IPR019734">
    <property type="entry name" value="TPR_rpt"/>
</dbReference>
<feature type="domain" description="UNC-45/Cro1/She4 central" evidence="15">
    <location>
        <begin position="578"/>
        <end position="635"/>
    </location>
</feature>
<evidence type="ECO:0000256" key="9">
    <source>
        <dbReference type="ARBA" id="ARBA00022990"/>
    </source>
</evidence>
<dbReference type="Proteomes" id="UP000052978">
    <property type="component" value="Unassembled WGS sequence"/>
</dbReference>
<keyword evidence="5" id="KW-0517">Myogenesis</keyword>
<dbReference type="FunFam" id="1.25.10.10:FF:000087">
    <property type="entry name" value="Unc-45 myosin chaperone A"/>
    <property type="match status" value="1"/>
</dbReference>
<feature type="repeat" description="TPR" evidence="14">
    <location>
        <begin position="75"/>
        <end position="108"/>
    </location>
</feature>
<dbReference type="SUPFAM" id="SSF48371">
    <property type="entry name" value="ARM repeat"/>
    <property type="match status" value="2"/>
</dbReference>
<dbReference type="PANTHER" id="PTHR45994">
    <property type="entry name" value="FI21225P1"/>
    <property type="match status" value="1"/>
</dbReference>
<dbReference type="Pfam" id="PF11701">
    <property type="entry name" value="UNC45-central"/>
    <property type="match status" value="2"/>
</dbReference>